<evidence type="ECO:0000256" key="2">
    <source>
        <dbReference type="RuleBase" id="RU362080"/>
    </source>
</evidence>
<gene>
    <name evidence="4" type="ORF">FAA86_01830</name>
</gene>
<name>A0A4S8Q4Q0_9HYPH</name>
<dbReference type="AlphaFoldDB" id="A0A4S8Q4Q0"/>
<evidence type="ECO:0000313" key="4">
    <source>
        <dbReference type="EMBL" id="THV39128.1"/>
    </source>
</evidence>
<dbReference type="EMBL" id="STGU01000001">
    <property type="protein sequence ID" value="THV39128.1"/>
    <property type="molecule type" value="Genomic_DNA"/>
</dbReference>
<protein>
    <recommendedName>
        <fullName evidence="2">Antitoxin</fullName>
    </recommendedName>
</protein>
<accession>A0A4S8Q4Q0</accession>
<sequence length="90" mass="10233">MRVSMEQAGERFEELVERAERGEPVIITRDGQDAIALRPVETNDRRHELTLEERRAIIKDIMAKAPPPVPGEPLADRSHDFLYDENGLPA</sequence>
<dbReference type="SUPFAM" id="SSF143120">
    <property type="entry name" value="YefM-like"/>
    <property type="match status" value="1"/>
</dbReference>
<evidence type="ECO:0000313" key="5">
    <source>
        <dbReference type="Proteomes" id="UP000307378"/>
    </source>
</evidence>
<dbReference type="Pfam" id="PF02604">
    <property type="entry name" value="PhdYeFM_antitox"/>
    <property type="match status" value="1"/>
</dbReference>
<dbReference type="InterPro" id="IPR036165">
    <property type="entry name" value="YefM-like_sf"/>
</dbReference>
<organism evidence="4 5">
    <name type="scientific">Rhizobium rosettiformans W3</name>
    <dbReference type="NCBI Taxonomy" id="538378"/>
    <lineage>
        <taxon>Bacteria</taxon>
        <taxon>Pseudomonadati</taxon>
        <taxon>Pseudomonadota</taxon>
        <taxon>Alphaproteobacteria</taxon>
        <taxon>Hyphomicrobiales</taxon>
        <taxon>Rhizobiaceae</taxon>
        <taxon>Rhizobium/Agrobacterium group</taxon>
        <taxon>Rhizobium</taxon>
    </lineage>
</organism>
<comment type="caution">
    <text evidence="4">The sequence shown here is derived from an EMBL/GenBank/DDBJ whole genome shotgun (WGS) entry which is preliminary data.</text>
</comment>
<reference evidence="4 5" key="1">
    <citation type="submission" date="2019-04" db="EMBL/GenBank/DDBJ databases">
        <title>genome sequence of strain W3.</title>
        <authorList>
            <person name="Gao J."/>
            <person name="Sun J."/>
        </authorList>
    </citation>
    <scope>NUCLEOTIDE SEQUENCE [LARGE SCALE GENOMIC DNA]</scope>
    <source>
        <strain evidence="4 5">W3</strain>
    </source>
</reference>
<evidence type="ECO:0000256" key="1">
    <source>
        <dbReference type="ARBA" id="ARBA00009981"/>
    </source>
</evidence>
<evidence type="ECO:0000256" key="3">
    <source>
        <dbReference type="SAM" id="MobiDB-lite"/>
    </source>
</evidence>
<dbReference type="Gene3D" id="3.40.1620.10">
    <property type="entry name" value="YefM-like domain"/>
    <property type="match status" value="1"/>
</dbReference>
<dbReference type="InterPro" id="IPR006442">
    <property type="entry name" value="Antitoxin_Phd/YefM"/>
</dbReference>
<dbReference type="Proteomes" id="UP000307378">
    <property type="component" value="Unassembled WGS sequence"/>
</dbReference>
<dbReference type="NCBIfam" id="TIGR01552">
    <property type="entry name" value="phd_fam"/>
    <property type="match status" value="1"/>
</dbReference>
<feature type="region of interest" description="Disordered" evidence="3">
    <location>
        <begin position="64"/>
        <end position="90"/>
    </location>
</feature>
<comment type="function">
    <text evidence="2">Antitoxin component of a type II toxin-antitoxin (TA) system.</text>
</comment>
<dbReference type="RefSeq" id="WP_136538099.1">
    <property type="nucleotide sequence ID" value="NZ_STGU01000001.1"/>
</dbReference>
<comment type="similarity">
    <text evidence="1 2">Belongs to the phD/YefM antitoxin family.</text>
</comment>
<proteinExistence type="inferred from homology"/>